<dbReference type="InterPro" id="IPR018878">
    <property type="entry name" value="ORF6C_dom"/>
</dbReference>
<organism evidence="2">
    <name type="scientific">Siphoviridae sp. ctu9a31</name>
    <dbReference type="NCBI Taxonomy" id="2825712"/>
    <lineage>
        <taxon>Viruses</taxon>
        <taxon>Duplodnaviria</taxon>
        <taxon>Heunggongvirae</taxon>
        <taxon>Uroviricota</taxon>
        <taxon>Caudoviricetes</taxon>
    </lineage>
</organism>
<dbReference type="SMART" id="SM01040">
    <property type="entry name" value="Bro-N"/>
    <property type="match status" value="1"/>
</dbReference>
<dbReference type="PANTHER" id="PTHR36180:SF2">
    <property type="entry name" value="BRO FAMILY PROTEIN"/>
    <property type="match status" value="1"/>
</dbReference>
<dbReference type="Pfam" id="PF02498">
    <property type="entry name" value="Bro-N"/>
    <property type="match status" value="1"/>
</dbReference>
<feature type="domain" description="Bro-N" evidence="1">
    <location>
        <begin position="2"/>
        <end position="107"/>
    </location>
</feature>
<evidence type="ECO:0000313" key="2">
    <source>
        <dbReference type="EMBL" id="DAE15810.1"/>
    </source>
</evidence>
<evidence type="ECO:0000259" key="1">
    <source>
        <dbReference type="PROSITE" id="PS51750"/>
    </source>
</evidence>
<dbReference type="InterPro" id="IPR003497">
    <property type="entry name" value="BRO_N_domain"/>
</dbReference>
<protein>
    <recommendedName>
        <fullName evidence="1">Bro-N domain-containing protein</fullName>
    </recommendedName>
</protein>
<reference evidence="2" key="1">
    <citation type="journal article" date="2021" name="Proc. Natl. Acad. Sci. U.S.A.">
        <title>A Catalog of Tens of Thousands of Viruses from Human Metagenomes Reveals Hidden Associations with Chronic Diseases.</title>
        <authorList>
            <person name="Tisza M.J."/>
            <person name="Buck C.B."/>
        </authorList>
    </citation>
    <scope>NUCLEOTIDE SEQUENCE</scope>
    <source>
        <strain evidence="2">Ctu9a31</strain>
    </source>
</reference>
<name>A0A8S5QA64_9CAUD</name>
<dbReference type="PANTHER" id="PTHR36180">
    <property type="entry name" value="DNA-BINDING PROTEIN-RELATED-RELATED"/>
    <property type="match status" value="1"/>
</dbReference>
<dbReference type="Pfam" id="PF10552">
    <property type="entry name" value="ORF6C"/>
    <property type="match status" value="1"/>
</dbReference>
<dbReference type="PROSITE" id="PS51750">
    <property type="entry name" value="BRO_N"/>
    <property type="match status" value="1"/>
</dbReference>
<proteinExistence type="predicted"/>
<sequence>MFMELQIFSSSEFGEIRTITKDNEPMFCLADVCKALELEQVSRVKARLKTDGVTTSKVTDRLGREQEATFINESNLYKTIFQSRKESAERFTEWVTSEVLPSIRKTGSYGKPLTTSEQIRLLAQGNTELTERVDKVEDKITSIEEETPLYGCEIEEVQKHVRKKGIEVLGGKDSNAYKDGGIRGSVYSDIYKQLKREFGCVATYKSIKRKYLADVHEFIDTYLLPIALAEVVHDTNM</sequence>
<dbReference type="EMBL" id="BK015613">
    <property type="protein sequence ID" value="DAE15810.1"/>
    <property type="molecule type" value="Genomic_DNA"/>
</dbReference>
<accession>A0A8S5QA64</accession>